<dbReference type="Pfam" id="PF00512">
    <property type="entry name" value="HisKA"/>
    <property type="match status" value="1"/>
</dbReference>
<evidence type="ECO:0000256" key="13">
    <source>
        <dbReference type="ARBA" id="ARBA00023012"/>
    </source>
</evidence>
<dbReference type="Gene3D" id="3.30.565.10">
    <property type="entry name" value="Histidine kinase-like ATPase, C-terminal domain"/>
    <property type="match status" value="1"/>
</dbReference>
<evidence type="ECO:0000256" key="6">
    <source>
        <dbReference type="ARBA" id="ARBA00022553"/>
    </source>
</evidence>
<dbReference type="InterPro" id="IPR036097">
    <property type="entry name" value="HisK_dim/P_sf"/>
</dbReference>
<dbReference type="FunFam" id="1.10.287.130:FF:000008">
    <property type="entry name" value="Two-component sensor histidine kinase"/>
    <property type="match status" value="1"/>
</dbReference>
<feature type="domain" description="Histidine kinase" evidence="15">
    <location>
        <begin position="89"/>
        <end position="244"/>
    </location>
</feature>
<evidence type="ECO:0000256" key="9">
    <source>
        <dbReference type="ARBA" id="ARBA00022741"/>
    </source>
</evidence>
<comment type="caution">
    <text evidence="16">The sequence shown here is derived from an EMBL/GenBank/DDBJ whole genome shotgun (WGS) entry which is preliminary data.</text>
</comment>
<dbReference type="PANTHER" id="PTHR45528">
    <property type="entry name" value="SENSOR HISTIDINE KINASE CPXA"/>
    <property type="match status" value="1"/>
</dbReference>
<protein>
    <recommendedName>
        <fullName evidence="4">histidine kinase</fullName>
        <ecNumber evidence="4">2.7.13.3</ecNumber>
    </recommendedName>
</protein>
<dbReference type="EC" id="2.7.13.3" evidence="4"/>
<evidence type="ECO:0000256" key="11">
    <source>
        <dbReference type="ARBA" id="ARBA00022840"/>
    </source>
</evidence>
<dbReference type="AlphaFoldDB" id="A0A7Y4DE44"/>
<keyword evidence="14" id="KW-0472">Membrane</keyword>
<keyword evidence="12" id="KW-1133">Transmembrane helix</keyword>
<dbReference type="InterPro" id="IPR003661">
    <property type="entry name" value="HisK_dim/P_dom"/>
</dbReference>
<dbReference type="InterPro" id="IPR005467">
    <property type="entry name" value="His_kinase_dom"/>
</dbReference>
<dbReference type="RefSeq" id="WP_171303736.1">
    <property type="nucleotide sequence ID" value="NZ_JABFIF010000020.1"/>
</dbReference>
<evidence type="ECO:0000256" key="3">
    <source>
        <dbReference type="ARBA" id="ARBA00004236"/>
    </source>
</evidence>
<name>A0A7Y4DE44_CLOCO</name>
<keyword evidence="8" id="KW-0812">Transmembrane</keyword>
<keyword evidence="13" id="KW-0902">Two-component regulatory system</keyword>
<evidence type="ECO:0000313" key="16">
    <source>
        <dbReference type="EMBL" id="NOH16666.1"/>
    </source>
</evidence>
<evidence type="ECO:0000313" key="17">
    <source>
        <dbReference type="Proteomes" id="UP000528432"/>
    </source>
</evidence>
<keyword evidence="5" id="KW-1003">Cell membrane</keyword>
<accession>A0A7Y4DE44</accession>
<evidence type="ECO:0000256" key="4">
    <source>
        <dbReference type="ARBA" id="ARBA00012438"/>
    </source>
</evidence>
<dbReference type="InterPro" id="IPR036890">
    <property type="entry name" value="HATPase_C_sf"/>
</dbReference>
<dbReference type="CDD" id="cd00082">
    <property type="entry name" value="HisKA"/>
    <property type="match status" value="1"/>
</dbReference>
<evidence type="ECO:0000256" key="2">
    <source>
        <dbReference type="ARBA" id="ARBA00004141"/>
    </source>
</evidence>
<dbReference type="SUPFAM" id="SSF47384">
    <property type="entry name" value="Homodimeric domain of signal transducing histidine kinase"/>
    <property type="match status" value="1"/>
</dbReference>
<dbReference type="SUPFAM" id="SSF55874">
    <property type="entry name" value="ATPase domain of HSP90 chaperone/DNA topoisomerase II/histidine kinase"/>
    <property type="match status" value="1"/>
</dbReference>
<dbReference type="EMBL" id="JABFIF010000020">
    <property type="protein sequence ID" value="NOH16666.1"/>
    <property type="molecule type" value="Genomic_DNA"/>
</dbReference>
<dbReference type="Proteomes" id="UP000528432">
    <property type="component" value="Unassembled WGS sequence"/>
</dbReference>
<keyword evidence="9" id="KW-0547">Nucleotide-binding</keyword>
<gene>
    <name evidence="16" type="ORF">HMJ28_09740</name>
</gene>
<dbReference type="InterPro" id="IPR050398">
    <property type="entry name" value="HssS/ArlS-like"/>
</dbReference>
<evidence type="ECO:0000259" key="15">
    <source>
        <dbReference type="PROSITE" id="PS50109"/>
    </source>
</evidence>
<keyword evidence="11" id="KW-0067">ATP-binding</keyword>
<dbReference type="GO" id="GO:0000155">
    <property type="term" value="F:phosphorelay sensor kinase activity"/>
    <property type="evidence" value="ECO:0007669"/>
    <property type="project" value="InterPro"/>
</dbReference>
<evidence type="ECO:0000256" key="5">
    <source>
        <dbReference type="ARBA" id="ARBA00022475"/>
    </source>
</evidence>
<proteinExistence type="predicted"/>
<keyword evidence="6" id="KW-0597">Phosphoprotein</keyword>
<keyword evidence="10 16" id="KW-0418">Kinase</keyword>
<evidence type="ECO:0000256" key="7">
    <source>
        <dbReference type="ARBA" id="ARBA00022679"/>
    </source>
</evidence>
<sequence length="261" mass="30629">MNLLLVLILYSAFSITLFLYINMCTSIKKIHNVLNDIKNNNVNQRIRIQTTNKHLKNISNDFNHILDNFQSMQEKNYYIEMSQKKLISNISHDLRTPLTSILGFAELLQTDKNLTEEKKQRYIDTISLKSNYLYSLLEDFFELSKLDSKDMFLKLEKIDINENVTEVLANYYNDFVLKNITPEISLYEHSLFVVGDNIAINRIISNLLSNTLRYAEDFVSIVTKKDNDKVWVVIENTGKTISKKIFLIYLTDYIYQNLHVT</sequence>
<comment type="subcellular location">
    <subcellularLocation>
        <location evidence="3">Cell membrane</location>
    </subcellularLocation>
    <subcellularLocation>
        <location evidence="2">Membrane</location>
        <topology evidence="2">Multi-pass membrane protein</topology>
    </subcellularLocation>
</comment>
<dbReference type="GO" id="GO:0005886">
    <property type="term" value="C:plasma membrane"/>
    <property type="evidence" value="ECO:0007669"/>
    <property type="project" value="UniProtKB-SubCell"/>
</dbReference>
<evidence type="ECO:0000256" key="10">
    <source>
        <dbReference type="ARBA" id="ARBA00022777"/>
    </source>
</evidence>
<dbReference type="GO" id="GO:0005524">
    <property type="term" value="F:ATP binding"/>
    <property type="evidence" value="ECO:0007669"/>
    <property type="project" value="UniProtKB-KW"/>
</dbReference>
<evidence type="ECO:0000256" key="12">
    <source>
        <dbReference type="ARBA" id="ARBA00022989"/>
    </source>
</evidence>
<keyword evidence="7" id="KW-0808">Transferase</keyword>
<evidence type="ECO:0000256" key="14">
    <source>
        <dbReference type="ARBA" id="ARBA00023136"/>
    </source>
</evidence>
<evidence type="ECO:0000256" key="1">
    <source>
        <dbReference type="ARBA" id="ARBA00000085"/>
    </source>
</evidence>
<dbReference type="Gene3D" id="1.10.287.130">
    <property type="match status" value="1"/>
</dbReference>
<comment type="catalytic activity">
    <reaction evidence="1">
        <text>ATP + protein L-histidine = ADP + protein N-phospho-L-histidine.</text>
        <dbReference type="EC" id="2.7.13.3"/>
    </reaction>
</comment>
<dbReference type="PANTHER" id="PTHR45528:SF8">
    <property type="entry name" value="HISTIDINE KINASE"/>
    <property type="match status" value="1"/>
</dbReference>
<dbReference type="PROSITE" id="PS50109">
    <property type="entry name" value="HIS_KIN"/>
    <property type="match status" value="1"/>
</dbReference>
<organism evidence="16 17">
    <name type="scientific">Clostridium cochlearium</name>
    <dbReference type="NCBI Taxonomy" id="1494"/>
    <lineage>
        <taxon>Bacteria</taxon>
        <taxon>Bacillati</taxon>
        <taxon>Bacillota</taxon>
        <taxon>Clostridia</taxon>
        <taxon>Eubacteriales</taxon>
        <taxon>Clostridiaceae</taxon>
        <taxon>Clostridium</taxon>
    </lineage>
</organism>
<reference evidence="16 17" key="1">
    <citation type="submission" date="2020-05" db="EMBL/GenBank/DDBJ databases">
        <title>Draft genome sequence of Clostridium cochlearium strain AGROS13 isolated from a sheep dairy farm in New Zealand.</title>
        <authorList>
            <person name="Gupta T.B."/>
            <person name="Jauregui R."/>
            <person name="Risson A.N."/>
            <person name="Brightwell G."/>
            <person name="Maclean P."/>
        </authorList>
    </citation>
    <scope>NUCLEOTIDE SEQUENCE [LARGE SCALE GENOMIC DNA]</scope>
    <source>
        <strain evidence="16 17">AGROS13</strain>
    </source>
</reference>
<dbReference type="SMART" id="SM00388">
    <property type="entry name" value="HisKA"/>
    <property type="match status" value="1"/>
</dbReference>
<evidence type="ECO:0000256" key="8">
    <source>
        <dbReference type="ARBA" id="ARBA00022692"/>
    </source>
</evidence>